<dbReference type="HOGENOM" id="CLU_2080517_0_0_4"/>
<dbReference type="AlphaFoldDB" id="U5N7Q9"/>
<keyword evidence="1" id="KW-0238">DNA-binding</keyword>
<dbReference type="KEGG" id="cbx:Cenrod_0105"/>
<organism evidence="3 4">
    <name type="scientific">Candidatus Symbiobacter mobilis CR</name>
    <dbReference type="NCBI Taxonomy" id="946483"/>
    <lineage>
        <taxon>Bacteria</taxon>
        <taxon>Pseudomonadati</taxon>
        <taxon>Pseudomonadota</taxon>
        <taxon>Betaproteobacteria</taxon>
        <taxon>Burkholderiales</taxon>
        <taxon>Comamonadaceae</taxon>
    </lineage>
</organism>
<gene>
    <name evidence="3" type="ORF">Cenrod_0105</name>
</gene>
<evidence type="ECO:0000259" key="2">
    <source>
        <dbReference type="Pfam" id="PF13495"/>
    </source>
</evidence>
<sequence length="117" mass="13433">MHFSEVMNALTSQPPRLLDQSREAVRLRHYSLRTGQAYIHWTKRFILLHGKRHPRELGPKDVETLLTFLWGHQNSHKRSTAYAAYATHPPKYARCTAGSCSNSWAVPVRGNLPHSMT</sequence>
<evidence type="ECO:0000256" key="1">
    <source>
        <dbReference type="ARBA" id="ARBA00023125"/>
    </source>
</evidence>
<dbReference type="GO" id="GO:0003677">
    <property type="term" value="F:DNA binding"/>
    <property type="evidence" value="ECO:0007669"/>
    <property type="project" value="UniProtKB-KW"/>
</dbReference>
<dbReference type="EMBL" id="CP004885">
    <property type="protein sequence ID" value="AGX86239.1"/>
    <property type="molecule type" value="Genomic_DNA"/>
</dbReference>
<dbReference type="STRING" id="946483.Cenrod_0105"/>
<feature type="domain" description="Integrase SAM-like N-terminal" evidence="2">
    <location>
        <begin position="17"/>
        <end position="84"/>
    </location>
</feature>
<dbReference type="InterPro" id="IPR010998">
    <property type="entry name" value="Integrase_recombinase_N"/>
</dbReference>
<reference evidence="3 4" key="1">
    <citation type="journal article" date="2013" name="Genome Biol.">
        <title>Genomic analysis reveals key aspects of prokaryotic symbiosis in the phototrophic consortium "Chlorochromatium aggregatum".</title>
        <authorList>
            <person name="Liu Z."/>
            <person name="Muller J."/>
            <person name="Li T."/>
            <person name="Alvey R.M."/>
            <person name="Vogl K."/>
            <person name="Frigaard N.U."/>
            <person name="Rockwell N.C."/>
            <person name="Boyd E.S."/>
            <person name="Tomsho L.P."/>
            <person name="Schuster S.C."/>
            <person name="Henke P."/>
            <person name="Rohde M."/>
            <person name="Overmann J."/>
            <person name="Bryant D.A."/>
        </authorList>
    </citation>
    <scope>NUCLEOTIDE SEQUENCE [LARGE SCALE GENOMIC DNA]</scope>
    <source>
        <strain evidence="3">CR</strain>
    </source>
</reference>
<accession>U5N7Q9</accession>
<evidence type="ECO:0000313" key="3">
    <source>
        <dbReference type="EMBL" id="AGX86239.1"/>
    </source>
</evidence>
<dbReference type="InterPro" id="IPR004107">
    <property type="entry name" value="Integrase_SAM-like_N"/>
</dbReference>
<proteinExistence type="predicted"/>
<keyword evidence="4" id="KW-1185">Reference proteome</keyword>
<dbReference type="GO" id="GO:0015074">
    <property type="term" value="P:DNA integration"/>
    <property type="evidence" value="ECO:0007669"/>
    <property type="project" value="InterPro"/>
</dbReference>
<dbReference type="Gene3D" id="1.10.150.130">
    <property type="match status" value="1"/>
</dbReference>
<dbReference type="Proteomes" id="UP000017184">
    <property type="component" value="Chromosome"/>
</dbReference>
<dbReference type="Pfam" id="PF13495">
    <property type="entry name" value="Phage_int_SAM_4"/>
    <property type="match status" value="1"/>
</dbReference>
<name>U5N7Q9_9BURK</name>
<dbReference type="eggNOG" id="COG4974">
    <property type="taxonomic scope" value="Bacteria"/>
</dbReference>
<evidence type="ECO:0000313" key="4">
    <source>
        <dbReference type="Proteomes" id="UP000017184"/>
    </source>
</evidence>
<protein>
    <submittedName>
        <fullName evidence="3">Integron integrase</fullName>
    </submittedName>
</protein>